<gene>
    <name evidence="4" type="ORF">HaLaN_18717</name>
    <name evidence="5" type="ORF">HaLaN_26194</name>
</gene>
<accession>A0A6A0A5M3</accession>
<feature type="non-terminal residue" evidence="5">
    <location>
        <position position="1"/>
    </location>
</feature>
<evidence type="ECO:0000313" key="4">
    <source>
        <dbReference type="EMBL" id="GFH21413.1"/>
    </source>
</evidence>
<evidence type="ECO:0000256" key="3">
    <source>
        <dbReference type="SAM" id="Coils"/>
    </source>
</evidence>
<evidence type="ECO:0000313" key="6">
    <source>
        <dbReference type="Proteomes" id="UP000485058"/>
    </source>
</evidence>
<dbReference type="Pfam" id="PF01920">
    <property type="entry name" value="Prefoldin_2"/>
    <property type="match status" value="1"/>
</dbReference>
<dbReference type="PANTHER" id="PTHR13303">
    <property type="entry name" value="PREFOLDIN SUBUNIT 2"/>
    <property type="match status" value="1"/>
</dbReference>
<sequence>MESGRRCFRLIGEVLVERTVGETLPAVTRNKLQLEAAVQAMTDTVKTLEKQLADFQAKHKIKLVDKQGRPVES</sequence>
<dbReference type="InterPro" id="IPR002777">
    <property type="entry name" value="PFD_beta-like"/>
</dbReference>
<organism evidence="5 6">
    <name type="scientific">Haematococcus lacustris</name>
    <name type="common">Green alga</name>
    <name type="synonym">Haematococcus pluvialis</name>
    <dbReference type="NCBI Taxonomy" id="44745"/>
    <lineage>
        <taxon>Eukaryota</taxon>
        <taxon>Viridiplantae</taxon>
        <taxon>Chlorophyta</taxon>
        <taxon>core chlorophytes</taxon>
        <taxon>Chlorophyceae</taxon>
        <taxon>CS clade</taxon>
        <taxon>Chlamydomonadales</taxon>
        <taxon>Haematococcaceae</taxon>
        <taxon>Haematococcus</taxon>
    </lineage>
</organism>
<dbReference type="EMBL" id="BLLF01003630">
    <property type="protein sequence ID" value="GFH27812.1"/>
    <property type="molecule type" value="Genomic_DNA"/>
</dbReference>
<feature type="non-terminal residue" evidence="5">
    <location>
        <position position="73"/>
    </location>
</feature>
<dbReference type="GO" id="GO:0009409">
    <property type="term" value="P:response to cold"/>
    <property type="evidence" value="ECO:0007669"/>
    <property type="project" value="UniProtKB-ARBA"/>
</dbReference>
<dbReference type="EMBL" id="BLLF01001824">
    <property type="protein sequence ID" value="GFH21413.1"/>
    <property type="molecule type" value="Genomic_DNA"/>
</dbReference>
<evidence type="ECO:0000256" key="2">
    <source>
        <dbReference type="ARBA" id="ARBA00023186"/>
    </source>
</evidence>
<evidence type="ECO:0008006" key="7">
    <source>
        <dbReference type="Google" id="ProtNLM"/>
    </source>
</evidence>
<dbReference type="InterPro" id="IPR009053">
    <property type="entry name" value="Prefoldin"/>
</dbReference>
<dbReference type="GO" id="GO:0051082">
    <property type="term" value="F:unfolded protein binding"/>
    <property type="evidence" value="ECO:0007669"/>
    <property type="project" value="InterPro"/>
</dbReference>
<feature type="coiled-coil region" evidence="3">
    <location>
        <begin position="31"/>
        <end position="58"/>
    </location>
</feature>
<dbReference type="InterPro" id="IPR027235">
    <property type="entry name" value="PFD2"/>
</dbReference>
<comment type="caution">
    <text evidence="5">The sequence shown here is derived from an EMBL/GenBank/DDBJ whole genome shotgun (WGS) entry which is preliminary data.</text>
</comment>
<name>A0A6A0A5M3_HAELA</name>
<keyword evidence="6" id="KW-1185">Reference proteome</keyword>
<comment type="similarity">
    <text evidence="1">Belongs to the prefoldin subunit beta family.</text>
</comment>
<dbReference type="Gene3D" id="1.10.287.370">
    <property type="match status" value="1"/>
</dbReference>
<dbReference type="Proteomes" id="UP000485058">
    <property type="component" value="Unassembled WGS sequence"/>
</dbReference>
<protein>
    <recommendedName>
        <fullName evidence="7">Prefoldin subunit 2</fullName>
    </recommendedName>
</protein>
<dbReference type="AlphaFoldDB" id="A0A6A0A5M3"/>
<proteinExistence type="inferred from homology"/>
<dbReference type="GO" id="GO:0016272">
    <property type="term" value="C:prefoldin complex"/>
    <property type="evidence" value="ECO:0007669"/>
    <property type="project" value="InterPro"/>
</dbReference>
<evidence type="ECO:0000256" key="1">
    <source>
        <dbReference type="ARBA" id="ARBA00008045"/>
    </source>
</evidence>
<dbReference type="GO" id="GO:0006457">
    <property type="term" value="P:protein folding"/>
    <property type="evidence" value="ECO:0007669"/>
    <property type="project" value="InterPro"/>
</dbReference>
<reference evidence="5 6" key="1">
    <citation type="submission" date="2020-02" db="EMBL/GenBank/DDBJ databases">
        <title>Draft genome sequence of Haematococcus lacustris strain NIES-144.</title>
        <authorList>
            <person name="Morimoto D."/>
            <person name="Nakagawa S."/>
            <person name="Yoshida T."/>
            <person name="Sawayama S."/>
        </authorList>
    </citation>
    <scope>NUCLEOTIDE SEQUENCE [LARGE SCALE GENOMIC DNA]</scope>
    <source>
        <strain evidence="5 6">NIES-144</strain>
    </source>
</reference>
<keyword evidence="3" id="KW-0175">Coiled coil</keyword>
<evidence type="ECO:0000313" key="5">
    <source>
        <dbReference type="EMBL" id="GFH27812.1"/>
    </source>
</evidence>
<keyword evidence="2" id="KW-0143">Chaperone</keyword>
<dbReference type="SUPFAM" id="SSF46579">
    <property type="entry name" value="Prefoldin"/>
    <property type="match status" value="1"/>
</dbReference>